<dbReference type="PROSITE" id="PS50943">
    <property type="entry name" value="HTH_CROC1"/>
    <property type="match status" value="1"/>
</dbReference>
<dbReference type="PANTHER" id="PTHR46558">
    <property type="entry name" value="TRACRIPTIONAL REGULATORY PROTEIN-RELATED-RELATED"/>
    <property type="match status" value="1"/>
</dbReference>
<organism evidence="3 4">
    <name type="scientific">Coprococcus catus</name>
    <dbReference type="NCBI Taxonomy" id="116085"/>
    <lineage>
        <taxon>Bacteria</taxon>
        <taxon>Bacillati</taxon>
        <taxon>Bacillota</taxon>
        <taxon>Clostridia</taxon>
        <taxon>Lachnospirales</taxon>
        <taxon>Lachnospiraceae</taxon>
        <taxon>Coprococcus</taxon>
    </lineage>
</organism>
<dbReference type="PANTHER" id="PTHR46558:SF11">
    <property type="entry name" value="HTH-TYPE TRANSCRIPTIONAL REGULATOR XRE"/>
    <property type="match status" value="1"/>
</dbReference>
<evidence type="ECO:0000256" key="1">
    <source>
        <dbReference type="ARBA" id="ARBA00023125"/>
    </source>
</evidence>
<dbReference type="InterPro" id="IPR010982">
    <property type="entry name" value="Lambda_DNA-bd_dom_sf"/>
</dbReference>
<dbReference type="InterPro" id="IPR001387">
    <property type="entry name" value="Cro/C1-type_HTH"/>
</dbReference>
<dbReference type="GO" id="GO:0003677">
    <property type="term" value="F:DNA binding"/>
    <property type="evidence" value="ECO:0007669"/>
    <property type="project" value="UniProtKB-KW"/>
</dbReference>
<feature type="domain" description="HTH cro/C1-type" evidence="2">
    <location>
        <begin position="19"/>
        <end position="69"/>
    </location>
</feature>
<dbReference type="Gene3D" id="1.10.260.40">
    <property type="entry name" value="lambda repressor-like DNA-binding domains"/>
    <property type="match status" value="1"/>
</dbReference>
<dbReference type="SUPFAM" id="SSF47413">
    <property type="entry name" value="lambda repressor-like DNA-binding domains"/>
    <property type="match status" value="1"/>
</dbReference>
<dbReference type="SMART" id="SM00530">
    <property type="entry name" value="HTH_XRE"/>
    <property type="match status" value="1"/>
</dbReference>
<evidence type="ECO:0000313" key="3">
    <source>
        <dbReference type="EMBL" id="RGB74289.1"/>
    </source>
</evidence>
<gene>
    <name evidence="3" type="ORF">DW070_15115</name>
</gene>
<dbReference type="EMBL" id="QVEP01000056">
    <property type="protein sequence ID" value="RGB74289.1"/>
    <property type="molecule type" value="Genomic_DNA"/>
</dbReference>
<dbReference type="Proteomes" id="UP000260773">
    <property type="component" value="Unassembled WGS sequence"/>
</dbReference>
<accession>A0A3E2TF92</accession>
<dbReference type="AlphaFoldDB" id="A0A3E2TF92"/>
<protein>
    <submittedName>
        <fullName evidence="3">XRE family transcriptional regulator</fullName>
    </submittedName>
</protein>
<comment type="caution">
    <text evidence="3">The sequence shown here is derived from an EMBL/GenBank/DDBJ whole genome shotgun (WGS) entry which is preliminary data.</text>
</comment>
<proteinExistence type="predicted"/>
<keyword evidence="1" id="KW-0238">DNA-binding</keyword>
<dbReference type="Pfam" id="PF01381">
    <property type="entry name" value="HTH_3"/>
    <property type="match status" value="1"/>
</dbReference>
<evidence type="ECO:0000313" key="4">
    <source>
        <dbReference type="Proteomes" id="UP000260773"/>
    </source>
</evidence>
<sequence length="112" mass="12645">MSDNELCLQEIGKRIMDRRKKLGLTQEALAEKGEVTTQFVSYAESGKRAMRPENLLKISSALEVSADYLLTGEIIDKDLLILSDKLRRLTPSQVRTVEAIIFAFSTLRLWSA</sequence>
<evidence type="ECO:0000259" key="2">
    <source>
        <dbReference type="PROSITE" id="PS50943"/>
    </source>
</evidence>
<dbReference type="CDD" id="cd00093">
    <property type="entry name" value="HTH_XRE"/>
    <property type="match status" value="1"/>
</dbReference>
<reference evidence="3 4" key="1">
    <citation type="submission" date="2018-08" db="EMBL/GenBank/DDBJ databases">
        <title>A genome reference for cultivated species of the human gut microbiota.</title>
        <authorList>
            <person name="Zou Y."/>
            <person name="Xue W."/>
            <person name="Luo G."/>
        </authorList>
    </citation>
    <scope>NUCLEOTIDE SEQUENCE [LARGE SCALE GENOMIC DNA]</scope>
    <source>
        <strain evidence="3 4">AF45-17</strain>
    </source>
</reference>
<name>A0A3E2TF92_9FIRM</name>